<evidence type="ECO:0000256" key="4">
    <source>
        <dbReference type="ARBA" id="ARBA00022723"/>
    </source>
</evidence>
<dbReference type="CDD" id="cd07011">
    <property type="entry name" value="cupin_PMI_type_I_N"/>
    <property type="match status" value="1"/>
</dbReference>
<dbReference type="InterPro" id="IPR046457">
    <property type="entry name" value="PMI_typeI_cat"/>
</dbReference>
<evidence type="ECO:0000259" key="9">
    <source>
        <dbReference type="Pfam" id="PF20511"/>
    </source>
</evidence>
<dbReference type="GO" id="GO:0005975">
    <property type="term" value="P:carbohydrate metabolic process"/>
    <property type="evidence" value="ECO:0007669"/>
    <property type="project" value="InterPro"/>
</dbReference>
<evidence type="ECO:0000313" key="11">
    <source>
        <dbReference type="Proteomes" id="UP000000376"/>
    </source>
</evidence>
<dbReference type="GO" id="GO:0008270">
    <property type="term" value="F:zinc ion binding"/>
    <property type="evidence" value="ECO:0007669"/>
    <property type="project" value="InterPro"/>
</dbReference>
<protein>
    <recommendedName>
        <fullName evidence="3">mannose-6-phosphate isomerase</fullName>
        <ecNumber evidence="3">5.3.1.8</ecNumber>
    </recommendedName>
</protein>
<comment type="similarity">
    <text evidence="2">Belongs to the mannose-6-phosphate isomerase type 1 family.</text>
</comment>
<dbReference type="AlphaFoldDB" id="D7BKX7"/>
<dbReference type="eggNOG" id="COG1482">
    <property type="taxonomic scope" value="Bacteria"/>
</dbReference>
<evidence type="ECO:0000256" key="6">
    <source>
        <dbReference type="ARBA" id="ARBA00023235"/>
    </source>
</evidence>
<reference evidence="10 11" key="1">
    <citation type="journal article" date="2010" name="Stand. Genomic Sci.">
        <title>Complete genome sequence of Arcanobacterium haemolyticum type strain (11018).</title>
        <authorList>
            <person name="Yasawong M."/>
            <person name="Teshima H."/>
            <person name="Lapidus A."/>
            <person name="Nolan M."/>
            <person name="Lucas S."/>
            <person name="Glavina Del Rio T."/>
            <person name="Tice H."/>
            <person name="Cheng J."/>
            <person name="Bruce D."/>
            <person name="Detter C."/>
            <person name="Tapia R."/>
            <person name="Han C."/>
            <person name="Goodwin L."/>
            <person name="Pitluck S."/>
            <person name="Liolios K."/>
            <person name="Ivanova N."/>
            <person name="Mavromatis K."/>
            <person name="Mikhailova N."/>
            <person name="Pati A."/>
            <person name="Chen A."/>
            <person name="Palaniappan K."/>
            <person name="Land M."/>
            <person name="Hauser L."/>
            <person name="Chang Y."/>
            <person name="Jeffries C."/>
            <person name="Rohde M."/>
            <person name="Sikorski J."/>
            <person name="Pukall R."/>
            <person name="Goker M."/>
            <person name="Woyke T."/>
            <person name="Bristow J."/>
            <person name="Eisen J."/>
            <person name="Markowitz V."/>
            <person name="Hugenholtz P."/>
            <person name="Kyrpides N."/>
            <person name="Klenk H."/>
        </authorList>
    </citation>
    <scope>NUCLEOTIDE SEQUENCE [LARGE SCALE GENOMIC DNA]</scope>
    <source>
        <strain evidence="11">ATCC 9345 / DSM 20595 / CCUG 17215 / LMG 16163 / NBRC 15585 / NCTC 8452 / 11018</strain>
    </source>
</reference>
<evidence type="ECO:0000256" key="3">
    <source>
        <dbReference type="ARBA" id="ARBA00011956"/>
    </source>
</evidence>
<dbReference type="InterPro" id="IPR011051">
    <property type="entry name" value="RmlC_Cupin_sf"/>
</dbReference>
<dbReference type="PANTHER" id="PTHR10309:SF0">
    <property type="entry name" value="MANNOSE-6-PHOSPHATE ISOMERASE"/>
    <property type="match status" value="1"/>
</dbReference>
<dbReference type="PANTHER" id="PTHR10309">
    <property type="entry name" value="MANNOSE-6-PHOSPHATE ISOMERASE"/>
    <property type="match status" value="1"/>
</dbReference>
<evidence type="ECO:0000256" key="7">
    <source>
        <dbReference type="PIRSR" id="PIRSR001480-1"/>
    </source>
</evidence>
<dbReference type="GO" id="GO:0009298">
    <property type="term" value="P:GDP-mannose biosynthetic process"/>
    <property type="evidence" value="ECO:0007669"/>
    <property type="project" value="InterPro"/>
</dbReference>
<keyword evidence="6 10" id="KW-0413">Isomerase</keyword>
<accession>D7BKX7</accession>
<dbReference type="SUPFAM" id="SSF51182">
    <property type="entry name" value="RmlC-like cupins"/>
    <property type="match status" value="1"/>
</dbReference>
<dbReference type="Gene3D" id="1.10.441.10">
    <property type="entry name" value="Phosphomannose Isomerase, domain 2"/>
    <property type="match status" value="1"/>
</dbReference>
<keyword evidence="4 8" id="KW-0479">Metal-binding</keyword>
<dbReference type="InterPro" id="IPR016305">
    <property type="entry name" value="Mannose-6-P_Isomerase"/>
</dbReference>
<proteinExistence type="inferred from homology"/>
<dbReference type="NCBIfam" id="TIGR00218">
    <property type="entry name" value="manA"/>
    <property type="match status" value="1"/>
</dbReference>
<organism evidence="10 11">
    <name type="scientific">Arcanobacterium haemolyticum (strain ATCC 9345 / DSM 20595 / CCM 5947 / CCUG 17215 / LMG 16163 / NBRC 15585 / NCTC 8452 / 11018)</name>
    <dbReference type="NCBI Taxonomy" id="644284"/>
    <lineage>
        <taxon>Bacteria</taxon>
        <taxon>Bacillati</taxon>
        <taxon>Actinomycetota</taxon>
        <taxon>Actinomycetes</taxon>
        <taxon>Actinomycetales</taxon>
        <taxon>Actinomycetaceae</taxon>
        <taxon>Arcanobacterium</taxon>
    </lineage>
</organism>
<dbReference type="EC" id="5.3.1.8" evidence="3"/>
<feature type="binding site" evidence="8">
    <location>
        <position position="114"/>
    </location>
    <ligand>
        <name>Zn(2+)</name>
        <dbReference type="ChEBI" id="CHEBI:29105"/>
    </ligand>
</feature>
<dbReference type="OrthoDB" id="9792649at2"/>
<evidence type="ECO:0000256" key="5">
    <source>
        <dbReference type="ARBA" id="ARBA00022833"/>
    </source>
</evidence>
<comment type="catalytic activity">
    <reaction evidence="1">
        <text>D-mannose 6-phosphate = D-fructose 6-phosphate</text>
        <dbReference type="Rhea" id="RHEA:12356"/>
        <dbReference type="ChEBI" id="CHEBI:58735"/>
        <dbReference type="ChEBI" id="CHEBI:61527"/>
        <dbReference type="EC" id="5.3.1.8"/>
    </reaction>
</comment>
<feature type="domain" description="Phosphomannose isomerase type I catalytic" evidence="9">
    <location>
        <begin position="4"/>
        <end position="164"/>
    </location>
</feature>
<dbReference type="HOGENOM" id="CLU_026967_1_1_11"/>
<dbReference type="RefSeq" id="WP_013170795.1">
    <property type="nucleotide sequence ID" value="NC_014218.1"/>
</dbReference>
<dbReference type="Proteomes" id="UP000000376">
    <property type="component" value="Chromosome"/>
</dbReference>
<keyword evidence="5 8" id="KW-0862">Zinc</keyword>
<dbReference type="KEGG" id="ahe:Arch_1620"/>
<dbReference type="GO" id="GO:0005829">
    <property type="term" value="C:cytosol"/>
    <property type="evidence" value="ECO:0007669"/>
    <property type="project" value="TreeGrafter"/>
</dbReference>
<dbReference type="Pfam" id="PF20511">
    <property type="entry name" value="PMI_typeI_cat"/>
    <property type="match status" value="1"/>
</dbReference>
<dbReference type="InterPro" id="IPR018050">
    <property type="entry name" value="Pmannose_isomerase-type1_CS"/>
</dbReference>
<evidence type="ECO:0000256" key="1">
    <source>
        <dbReference type="ARBA" id="ARBA00000757"/>
    </source>
</evidence>
<dbReference type="PIRSF" id="PIRSF001480">
    <property type="entry name" value="Mannose-6-phosphate_isomerase"/>
    <property type="match status" value="1"/>
</dbReference>
<keyword evidence="11" id="KW-1185">Reference proteome</keyword>
<sequence length="414" mass="44548">MKFLQGRVRDYSWGSHHAIPRLFGCDAAARPVAELWFGAHPSAPSFFSDDVRVRSYEASGEGRDRFGAMESLDALIAADPERILGDDIIARYGPQLPFLLKLIAPDEPLSLQVHPSLEQAKVGFAREEERGLATNAPQRCYPDPNHKPEMVYAVSKFEALVGFRSPRRILGVLSGLDCAVACQVYSFVAGEPNADGVRRAFEFLLSEETRPSANDIADVVRACSLRPTTDSPSPRADALVARLGKIYPGDPGVVASLLMNPVTLHPGEALFTPAGIVHAYVSGLGVEVMAASDNVLRAGLTHKHVDVNELLCITETVAAPPIRIAAERITPAQSTFYVPVDDFELSVISLRHADERIDVRGCGPRIILCLSGAAELCVDGKRSFINTGQAVFLGASDGAVDVRGAGELIQVESP</sequence>
<dbReference type="InterPro" id="IPR001250">
    <property type="entry name" value="Man6P_Isoase-1"/>
</dbReference>
<evidence type="ECO:0000256" key="2">
    <source>
        <dbReference type="ARBA" id="ARBA00010772"/>
    </source>
</evidence>
<evidence type="ECO:0000256" key="8">
    <source>
        <dbReference type="PIRSR" id="PIRSR001480-2"/>
    </source>
</evidence>
<dbReference type="InterPro" id="IPR014710">
    <property type="entry name" value="RmlC-like_jellyroll"/>
</dbReference>
<dbReference type="PRINTS" id="PR00714">
    <property type="entry name" value="MAN6PISMRASE"/>
</dbReference>
<feature type="binding site" evidence="8">
    <location>
        <position position="112"/>
    </location>
    <ligand>
        <name>Zn(2+)</name>
        <dbReference type="ChEBI" id="CHEBI:29105"/>
    </ligand>
</feature>
<dbReference type="STRING" id="644284.Arch_1620"/>
<dbReference type="EMBL" id="CP002045">
    <property type="protein sequence ID" value="ADH93307.1"/>
    <property type="molecule type" value="Genomic_DNA"/>
</dbReference>
<feature type="active site" evidence="7">
    <location>
        <position position="297"/>
    </location>
</feature>
<dbReference type="PROSITE" id="PS00965">
    <property type="entry name" value="PMI_I_1"/>
    <property type="match status" value="1"/>
</dbReference>
<name>D7BKX7_ARCHD</name>
<feature type="binding site" evidence="8">
    <location>
        <position position="278"/>
    </location>
    <ligand>
        <name>Zn(2+)</name>
        <dbReference type="ChEBI" id="CHEBI:29105"/>
    </ligand>
</feature>
<dbReference type="Gene3D" id="2.60.120.10">
    <property type="entry name" value="Jelly Rolls"/>
    <property type="match status" value="2"/>
</dbReference>
<dbReference type="GO" id="GO:0004476">
    <property type="term" value="F:mannose-6-phosphate isomerase activity"/>
    <property type="evidence" value="ECO:0007669"/>
    <property type="project" value="UniProtKB-EC"/>
</dbReference>
<gene>
    <name evidence="10" type="ordered locus">Arch_1620</name>
</gene>
<evidence type="ECO:0000313" key="10">
    <source>
        <dbReference type="EMBL" id="ADH93307.1"/>
    </source>
</evidence>
<feature type="binding site" evidence="8">
    <location>
        <position position="149"/>
    </location>
    <ligand>
        <name>Zn(2+)</name>
        <dbReference type="ChEBI" id="CHEBI:29105"/>
    </ligand>
</feature>
<comment type="cofactor">
    <cofactor evidence="8">
        <name>Zn(2+)</name>
        <dbReference type="ChEBI" id="CHEBI:29105"/>
    </cofactor>
    <text evidence="8">Binds 1 zinc ion per subunit.</text>
</comment>